<feature type="region of interest" description="Disordered" evidence="7">
    <location>
        <begin position="904"/>
        <end position="925"/>
    </location>
</feature>
<dbReference type="SUPFAM" id="SSF57667">
    <property type="entry name" value="beta-beta-alpha zinc fingers"/>
    <property type="match status" value="1"/>
</dbReference>
<keyword evidence="8" id="KW-0472">Membrane</keyword>
<feature type="compositionally biased region" description="Pro residues" evidence="7">
    <location>
        <begin position="339"/>
        <end position="348"/>
    </location>
</feature>
<dbReference type="InterPro" id="IPR036864">
    <property type="entry name" value="Zn2-C6_fun-type_DNA-bd_sf"/>
</dbReference>
<feature type="region of interest" description="Disordered" evidence="7">
    <location>
        <begin position="511"/>
        <end position="533"/>
    </location>
</feature>
<evidence type="ECO:0000256" key="6">
    <source>
        <dbReference type="PROSITE-ProRule" id="PRU00042"/>
    </source>
</evidence>
<evidence type="ECO:0000256" key="4">
    <source>
        <dbReference type="ARBA" id="ARBA00023163"/>
    </source>
</evidence>
<keyword evidence="5" id="KW-0539">Nucleus</keyword>
<dbReference type="Pfam" id="PF00172">
    <property type="entry name" value="Zn_clus"/>
    <property type="match status" value="1"/>
</dbReference>
<dbReference type="PROSITE" id="PS50048">
    <property type="entry name" value="ZN2_CY6_FUNGAL_2"/>
    <property type="match status" value="1"/>
</dbReference>
<dbReference type="Gene3D" id="4.10.240.10">
    <property type="entry name" value="Zn(2)-C6 fungal-type DNA-binding domain"/>
    <property type="match status" value="1"/>
</dbReference>
<dbReference type="PANTHER" id="PTHR47660">
    <property type="entry name" value="TRANSCRIPTION FACTOR WITH C2H2 AND ZN(2)-CYS(6) DNA BINDING DOMAIN (EUROFUNG)-RELATED-RELATED"/>
    <property type="match status" value="1"/>
</dbReference>
<dbReference type="EMBL" id="JAWWNJ010000206">
    <property type="protein sequence ID" value="KAK6971700.1"/>
    <property type="molecule type" value="Genomic_DNA"/>
</dbReference>
<feature type="compositionally biased region" description="Low complexity" evidence="7">
    <location>
        <begin position="184"/>
        <end position="230"/>
    </location>
</feature>
<name>A0AAV9Z511_9AGAR</name>
<keyword evidence="6" id="KW-0863">Zinc-finger</keyword>
<evidence type="ECO:0000256" key="8">
    <source>
        <dbReference type="SAM" id="Phobius"/>
    </source>
</evidence>
<evidence type="ECO:0000259" key="10">
    <source>
        <dbReference type="PROSITE" id="PS50157"/>
    </source>
</evidence>
<evidence type="ECO:0000313" key="11">
    <source>
        <dbReference type="EMBL" id="KAK6971700.1"/>
    </source>
</evidence>
<keyword evidence="2" id="KW-0862">Zinc</keyword>
<evidence type="ECO:0000256" key="5">
    <source>
        <dbReference type="ARBA" id="ARBA00023242"/>
    </source>
</evidence>
<organism evidence="11 12">
    <name type="scientific">Favolaschia claudopus</name>
    <dbReference type="NCBI Taxonomy" id="2862362"/>
    <lineage>
        <taxon>Eukaryota</taxon>
        <taxon>Fungi</taxon>
        <taxon>Dikarya</taxon>
        <taxon>Basidiomycota</taxon>
        <taxon>Agaricomycotina</taxon>
        <taxon>Agaricomycetes</taxon>
        <taxon>Agaricomycetidae</taxon>
        <taxon>Agaricales</taxon>
        <taxon>Marasmiineae</taxon>
        <taxon>Mycenaceae</taxon>
        <taxon>Favolaschia</taxon>
    </lineage>
</organism>
<keyword evidence="12" id="KW-1185">Reference proteome</keyword>
<dbReference type="SUPFAM" id="SSF57701">
    <property type="entry name" value="Zn2/Cys6 DNA-binding domain"/>
    <property type="match status" value="1"/>
</dbReference>
<dbReference type="InterPro" id="IPR036236">
    <property type="entry name" value="Znf_C2H2_sf"/>
</dbReference>
<dbReference type="Gene3D" id="3.30.160.60">
    <property type="entry name" value="Classic Zinc Finger"/>
    <property type="match status" value="1"/>
</dbReference>
<reference evidence="11 12" key="1">
    <citation type="journal article" date="2024" name="J Genomics">
        <title>Draft genome sequencing and assembly of Favolaschia claudopus CIRM-BRFM 2984 isolated from oak limbs.</title>
        <authorList>
            <person name="Navarro D."/>
            <person name="Drula E."/>
            <person name="Chaduli D."/>
            <person name="Cazenave R."/>
            <person name="Ahrendt S."/>
            <person name="Wang J."/>
            <person name="Lipzen A."/>
            <person name="Daum C."/>
            <person name="Barry K."/>
            <person name="Grigoriev I.V."/>
            <person name="Favel A."/>
            <person name="Rosso M.N."/>
            <person name="Martin F."/>
        </authorList>
    </citation>
    <scope>NUCLEOTIDE SEQUENCE [LARGE SCALE GENOMIC DNA]</scope>
    <source>
        <strain evidence="11 12">CIRM-BRFM 2984</strain>
    </source>
</reference>
<dbReference type="GO" id="GO:0003677">
    <property type="term" value="F:DNA binding"/>
    <property type="evidence" value="ECO:0007669"/>
    <property type="project" value="InterPro"/>
</dbReference>
<dbReference type="GO" id="GO:0006351">
    <property type="term" value="P:DNA-templated transcription"/>
    <property type="evidence" value="ECO:0007669"/>
    <property type="project" value="InterPro"/>
</dbReference>
<dbReference type="PROSITE" id="PS00463">
    <property type="entry name" value="ZN2_CY6_FUNGAL_1"/>
    <property type="match status" value="1"/>
</dbReference>
<dbReference type="InterPro" id="IPR013087">
    <property type="entry name" value="Znf_C2H2_type"/>
</dbReference>
<feature type="compositionally biased region" description="Low complexity" evidence="7">
    <location>
        <begin position="155"/>
        <end position="177"/>
    </location>
</feature>
<dbReference type="InterPro" id="IPR007219">
    <property type="entry name" value="XnlR_reg_dom"/>
</dbReference>
<dbReference type="Pfam" id="PF04082">
    <property type="entry name" value="Fungal_trans"/>
    <property type="match status" value="1"/>
</dbReference>
<dbReference type="InterPro" id="IPR001138">
    <property type="entry name" value="Zn2Cys6_DnaBD"/>
</dbReference>
<keyword evidence="3" id="KW-0805">Transcription regulation</keyword>
<keyword evidence="4" id="KW-0804">Transcription</keyword>
<evidence type="ECO:0000256" key="3">
    <source>
        <dbReference type="ARBA" id="ARBA00023015"/>
    </source>
</evidence>
<dbReference type="PANTHER" id="PTHR47660:SF2">
    <property type="entry name" value="TRANSCRIPTION FACTOR WITH C2H2 AND ZN(2)-CYS(6) DNA BINDING DOMAIN (EUROFUNG)"/>
    <property type="match status" value="1"/>
</dbReference>
<keyword evidence="8" id="KW-0812">Transmembrane</keyword>
<dbReference type="GO" id="GO:0000981">
    <property type="term" value="F:DNA-binding transcription factor activity, RNA polymerase II-specific"/>
    <property type="evidence" value="ECO:0007669"/>
    <property type="project" value="InterPro"/>
</dbReference>
<dbReference type="PROSITE" id="PS00028">
    <property type="entry name" value="ZINC_FINGER_C2H2_1"/>
    <property type="match status" value="1"/>
</dbReference>
<sequence length="925" mass="98359">MTGAPIQQQPPSPTHALLQYNSTNSDTSRMRAHKGNVPSLPQTKYCSLCPAKFTRTTHLNRHLRSHTNERLHRCNLCHISEFTRSDLLTRHKRTCGQSVNRSRRKSCESCAESKIKCNLEYPCAKCTARGRECVFQNDPEESRNKSKASRKHSSSSHSSAASTPSPKIPISSLPPLAMVEEGSSRASSPPLSSSPSPVLSLPALSDAGSSASSSSSSEEGYYSYSSGRSSPRSDDFRTSFEERQAFGVDYPSAFPGGVGAFDEPGSALSSTISPYDDQSHHSFFPSSALLSSSSSFDGIAPSSKAAGNSITNEVALSLAADIDLFTSLIRSPLPHHHAPSPPPPPPPLSLSHPPDDVSVSISGNAATASTSNLLMSQPTVSLDYVSPLDMQGLFRGGASGSGAGGMDGGAAGSVAADVLDVYRASPLIVGYIFGLILTLFLSVLVHLFFTRFLSQVPIIHAPTWNMSSTHPLLTKAFYACGALFVPTPEAEAFVEVTMAEVGREVTQLYDATTTKSSTPTTTTTPTDSELDTPTITPAANANILSGHQQHQDIDLILALVLLQTIQLFRRQGPSHHSPTDGQEGIAVAASQAQALNPQHHAMLVSLIRRTGLIQQVASWTAPEWIFSARVDDDENTLQAAWVGWTWFATAKRALLLAYIHDCSQCTYSPSASPNTPLGGGFGLFSTAELNVPLPCDDELWNAPSAREWLSAAQVPSPYGVGVGRMYGVNMGSALAVLATPPTSNHNPSEPAIDHAVPSNIPLLTSFGLFVLIHTILRNISLGQRPRPSPTDNWSSSSLNFALGAHSQAGGSRTMTTESSFRTQVALDNWLQVWLRSPEAAASMGSTTMSAYGAEGNGVDAAGGNVSFVCNSLPFYWLAQVTLWENSWSGPAFIGMGEGQSSVSGSAPSFLHAPDDSRMPISTSSL</sequence>
<feature type="transmembrane region" description="Helical" evidence="8">
    <location>
        <begin position="428"/>
        <end position="449"/>
    </location>
</feature>
<dbReference type="PROSITE" id="PS50157">
    <property type="entry name" value="ZINC_FINGER_C2H2_2"/>
    <property type="match status" value="1"/>
</dbReference>
<proteinExistence type="predicted"/>
<feature type="region of interest" description="Disordered" evidence="7">
    <location>
        <begin position="333"/>
        <end position="355"/>
    </location>
</feature>
<protein>
    <submittedName>
        <fullName evidence="11">Zinc finger protein klf1</fullName>
    </submittedName>
</protein>
<dbReference type="AlphaFoldDB" id="A0AAV9Z511"/>
<keyword evidence="8" id="KW-1133">Transmembrane helix</keyword>
<gene>
    <name evidence="11" type="ORF">R3P38DRAFT_3141556</name>
</gene>
<evidence type="ECO:0000256" key="1">
    <source>
        <dbReference type="ARBA" id="ARBA00022723"/>
    </source>
</evidence>
<comment type="caution">
    <text evidence="11">The sequence shown here is derived from an EMBL/GenBank/DDBJ whole genome shotgun (WGS) entry which is preliminary data.</text>
</comment>
<feature type="domain" description="Zn(2)-C6 fungal-type" evidence="9">
    <location>
        <begin position="106"/>
        <end position="135"/>
    </location>
</feature>
<keyword evidence="1" id="KW-0479">Metal-binding</keyword>
<evidence type="ECO:0000256" key="7">
    <source>
        <dbReference type="SAM" id="MobiDB-lite"/>
    </source>
</evidence>
<evidence type="ECO:0000313" key="12">
    <source>
        <dbReference type="Proteomes" id="UP001362999"/>
    </source>
</evidence>
<accession>A0AAV9Z511</accession>
<feature type="domain" description="C2H2-type" evidence="10">
    <location>
        <begin position="44"/>
        <end position="71"/>
    </location>
</feature>
<feature type="compositionally biased region" description="Basic residues" evidence="7">
    <location>
        <begin position="145"/>
        <end position="154"/>
    </location>
</feature>
<evidence type="ECO:0000256" key="2">
    <source>
        <dbReference type="ARBA" id="ARBA00022833"/>
    </source>
</evidence>
<dbReference type="Proteomes" id="UP001362999">
    <property type="component" value="Unassembled WGS sequence"/>
</dbReference>
<feature type="region of interest" description="Disordered" evidence="7">
    <location>
        <begin position="137"/>
        <end position="237"/>
    </location>
</feature>
<dbReference type="SMART" id="SM00066">
    <property type="entry name" value="GAL4"/>
    <property type="match status" value="1"/>
</dbReference>
<evidence type="ECO:0000259" key="9">
    <source>
        <dbReference type="PROSITE" id="PS50048"/>
    </source>
</evidence>
<dbReference type="CDD" id="cd00067">
    <property type="entry name" value="GAL4"/>
    <property type="match status" value="1"/>
</dbReference>
<dbReference type="GO" id="GO:0008270">
    <property type="term" value="F:zinc ion binding"/>
    <property type="evidence" value="ECO:0007669"/>
    <property type="project" value="UniProtKB-KW"/>
</dbReference>